<evidence type="ECO:0000313" key="2">
    <source>
        <dbReference type="Proteomes" id="UP001156666"/>
    </source>
</evidence>
<accession>A0AA37WH60</accession>
<proteinExistence type="predicted"/>
<name>A0AA37WH60_9BACT</name>
<sequence>MKIKILLYFIICLPIFLTSCITYDAETEKKFQENKAFMSSYLEELGYKDSPFLTRLPSDESDKQKKKMIAVMSKEEIKTFIDQQTSGVPKFNTEHSRTQEFLREVEGLKPKKAYEVLIEKYPEIILN</sequence>
<organism evidence="1 2">
    <name type="scientific">Portibacter lacus</name>
    <dbReference type="NCBI Taxonomy" id="1099794"/>
    <lineage>
        <taxon>Bacteria</taxon>
        <taxon>Pseudomonadati</taxon>
        <taxon>Bacteroidota</taxon>
        <taxon>Saprospiria</taxon>
        <taxon>Saprospirales</taxon>
        <taxon>Haliscomenobacteraceae</taxon>
        <taxon>Portibacter</taxon>
    </lineage>
</organism>
<keyword evidence="2" id="KW-1185">Reference proteome</keyword>
<dbReference type="EMBL" id="BSOH01000023">
    <property type="protein sequence ID" value="GLR18959.1"/>
    <property type="molecule type" value="Genomic_DNA"/>
</dbReference>
<dbReference type="RefSeq" id="WP_235292904.1">
    <property type="nucleotide sequence ID" value="NZ_BSOH01000023.1"/>
</dbReference>
<evidence type="ECO:0008006" key="3">
    <source>
        <dbReference type="Google" id="ProtNLM"/>
    </source>
</evidence>
<evidence type="ECO:0000313" key="1">
    <source>
        <dbReference type="EMBL" id="GLR18959.1"/>
    </source>
</evidence>
<comment type="caution">
    <text evidence="1">The sequence shown here is derived from an EMBL/GenBank/DDBJ whole genome shotgun (WGS) entry which is preliminary data.</text>
</comment>
<dbReference type="PROSITE" id="PS51257">
    <property type="entry name" value="PROKAR_LIPOPROTEIN"/>
    <property type="match status" value="1"/>
</dbReference>
<protein>
    <recommendedName>
        <fullName evidence="3">Lipoprotein</fullName>
    </recommendedName>
</protein>
<dbReference type="Proteomes" id="UP001156666">
    <property type="component" value="Unassembled WGS sequence"/>
</dbReference>
<reference evidence="1" key="2">
    <citation type="submission" date="2023-01" db="EMBL/GenBank/DDBJ databases">
        <title>Draft genome sequence of Portibacter lacus strain NBRC 108769.</title>
        <authorList>
            <person name="Sun Q."/>
            <person name="Mori K."/>
        </authorList>
    </citation>
    <scope>NUCLEOTIDE SEQUENCE</scope>
    <source>
        <strain evidence="1">NBRC 108769</strain>
    </source>
</reference>
<dbReference type="AlphaFoldDB" id="A0AA37WH60"/>
<gene>
    <name evidence="1" type="ORF">GCM10007940_35750</name>
</gene>
<reference evidence="1" key="1">
    <citation type="journal article" date="2014" name="Int. J. Syst. Evol. Microbiol.">
        <title>Complete genome sequence of Corynebacterium casei LMG S-19264T (=DSM 44701T), isolated from a smear-ripened cheese.</title>
        <authorList>
            <consortium name="US DOE Joint Genome Institute (JGI-PGF)"/>
            <person name="Walter F."/>
            <person name="Albersmeier A."/>
            <person name="Kalinowski J."/>
            <person name="Ruckert C."/>
        </authorList>
    </citation>
    <scope>NUCLEOTIDE SEQUENCE</scope>
    <source>
        <strain evidence="1">NBRC 108769</strain>
    </source>
</reference>